<protein>
    <submittedName>
        <fullName evidence="2">Uncharacterized protein</fullName>
    </submittedName>
</protein>
<dbReference type="EMBL" id="JPQZ01000172">
    <property type="protein sequence ID" value="KKO73925.1"/>
    <property type="molecule type" value="Genomic_DNA"/>
</dbReference>
<dbReference type="RefSeq" id="XP_024329667.1">
    <property type="nucleotide sequence ID" value="XM_024474244.1"/>
</dbReference>
<reference evidence="2 3" key="1">
    <citation type="journal article" date="2015" name="Environ. Microbiol.">
        <title>Genome analyses suggest the presence of polyploidy and recent human-driven expansions in eight global populations of the honeybee pathogen Nosema ceranae.</title>
        <authorList>
            <person name="Pelin A."/>
            <person name="Selman M."/>
            <person name="Aris-Brosou S."/>
            <person name="Farinelli L."/>
            <person name="Corradi N."/>
        </authorList>
    </citation>
    <scope>NUCLEOTIDE SEQUENCE [LARGE SCALE GENOMIC DNA]</scope>
    <source>
        <strain evidence="2 3">PA08 1199</strain>
    </source>
</reference>
<dbReference type="VEuPathDB" id="MicrosporidiaDB:AAJ76_1720002589"/>
<feature type="region of interest" description="Disordered" evidence="1">
    <location>
        <begin position="1"/>
        <end position="27"/>
    </location>
</feature>
<name>A0A0F9WAH0_9MICR</name>
<proteinExistence type="predicted"/>
<evidence type="ECO:0000313" key="3">
    <source>
        <dbReference type="Proteomes" id="UP000034350"/>
    </source>
</evidence>
<evidence type="ECO:0000313" key="2">
    <source>
        <dbReference type="EMBL" id="KKO73925.1"/>
    </source>
</evidence>
<organism evidence="2 3">
    <name type="scientific">Vairimorpha ceranae</name>
    <dbReference type="NCBI Taxonomy" id="40302"/>
    <lineage>
        <taxon>Eukaryota</taxon>
        <taxon>Fungi</taxon>
        <taxon>Fungi incertae sedis</taxon>
        <taxon>Microsporidia</taxon>
        <taxon>Nosematidae</taxon>
        <taxon>Vairimorpha</taxon>
    </lineage>
</organism>
<gene>
    <name evidence="2" type="ORF">AAJ76_1720002589</name>
</gene>
<accession>A0A0F9WAH0</accession>
<comment type="caution">
    <text evidence="2">The sequence shown here is derived from an EMBL/GenBank/DDBJ whole genome shotgun (WGS) entry which is preliminary data.</text>
</comment>
<evidence type="ECO:0000256" key="1">
    <source>
        <dbReference type="SAM" id="MobiDB-lite"/>
    </source>
</evidence>
<dbReference type="GeneID" id="36319158"/>
<dbReference type="AlphaFoldDB" id="A0A0F9WAH0"/>
<sequence length="51" mass="5905">MMNRKSTNRMRDSPKYGTRYGKMNNRSTRKSCHILSLSLNTSKGLELKCIP</sequence>
<dbReference type="Proteomes" id="UP000034350">
    <property type="component" value="Unassembled WGS sequence"/>
</dbReference>
<keyword evidence="3" id="KW-1185">Reference proteome</keyword>